<protein>
    <submittedName>
        <fullName evidence="2">Uncharacterized protein</fullName>
    </submittedName>
</protein>
<reference evidence="2" key="1">
    <citation type="journal article" date="2020" name="Cell">
        <title>Large-Scale Comparative Analyses of Tick Genomes Elucidate Their Genetic Diversity and Vector Capacities.</title>
        <authorList>
            <consortium name="Tick Genome and Microbiome Consortium (TIGMIC)"/>
            <person name="Jia N."/>
            <person name="Wang J."/>
            <person name="Shi W."/>
            <person name="Du L."/>
            <person name="Sun Y."/>
            <person name="Zhan W."/>
            <person name="Jiang J.F."/>
            <person name="Wang Q."/>
            <person name="Zhang B."/>
            <person name="Ji P."/>
            <person name="Bell-Sakyi L."/>
            <person name="Cui X.M."/>
            <person name="Yuan T.T."/>
            <person name="Jiang B.G."/>
            <person name="Yang W.F."/>
            <person name="Lam T.T."/>
            <person name="Chang Q.C."/>
            <person name="Ding S.J."/>
            <person name="Wang X.J."/>
            <person name="Zhu J.G."/>
            <person name="Ruan X.D."/>
            <person name="Zhao L."/>
            <person name="Wei J.T."/>
            <person name="Ye R.Z."/>
            <person name="Que T.C."/>
            <person name="Du C.H."/>
            <person name="Zhou Y.H."/>
            <person name="Cheng J.X."/>
            <person name="Dai P.F."/>
            <person name="Guo W.B."/>
            <person name="Han X.H."/>
            <person name="Huang E.J."/>
            <person name="Li L.F."/>
            <person name="Wei W."/>
            <person name="Gao Y.C."/>
            <person name="Liu J.Z."/>
            <person name="Shao H.Z."/>
            <person name="Wang X."/>
            <person name="Wang C.C."/>
            <person name="Yang T.C."/>
            <person name="Huo Q.B."/>
            <person name="Li W."/>
            <person name="Chen H.Y."/>
            <person name="Chen S.E."/>
            <person name="Zhou L.G."/>
            <person name="Ni X.B."/>
            <person name="Tian J.H."/>
            <person name="Sheng Y."/>
            <person name="Liu T."/>
            <person name="Pan Y.S."/>
            <person name="Xia L.Y."/>
            <person name="Li J."/>
            <person name="Zhao F."/>
            <person name="Cao W.C."/>
        </authorList>
    </citation>
    <scope>NUCLEOTIDE SEQUENCE</scope>
    <source>
        <strain evidence="2">Rmic-2018</strain>
    </source>
</reference>
<name>A0A9J6ESJ3_RHIMP</name>
<reference evidence="2" key="2">
    <citation type="submission" date="2021-09" db="EMBL/GenBank/DDBJ databases">
        <authorList>
            <person name="Jia N."/>
            <person name="Wang J."/>
            <person name="Shi W."/>
            <person name="Du L."/>
            <person name="Sun Y."/>
            <person name="Zhan W."/>
            <person name="Jiang J."/>
            <person name="Wang Q."/>
            <person name="Zhang B."/>
            <person name="Ji P."/>
            <person name="Sakyi L.B."/>
            <person name="Cui X."/>
            <person name="Yuan T."/>
            <person name="Jiang B."/>
            <person name="Yang W."/>
            <person name="Lam T.T.-Y."/>
            <person name="Chang Q."/>
            <person name="Ding S."/>
            <person name="Wang X."/>
            <person name="Zhu J."/>
            <person name="Ruan X."/>
            <person name="Zhao L."/>
            <person name="Wei J."/>
            <person name="Que T."/>
            <person name="Du C."/>
            <person name="Cheng J."/>
            <person name="Dai P."/>
            <person name="Han X."/>
            <person name="Huang E."/>
            <person name="Gao Y."/>
            <person name="Liu J."/>
            <person name="Shao H."/>
            <person name="Ye R."/>
            <person name="Li L."/>
            <person name="Wei W."/>
            <person name="Wang X."/>
            <person name="Wang C."/>
            <person name="Huo Q."/>
            <person name="Li W."/>
            <person name="Guo W."/>
            <person name="Chen H."/>
            <person name="Chen S."/>
            <person name="Zhou L."/>
            <person name="Zhou L."/>
            <person name="Ni X."/>
            <person name="Tian J."/>
            <person name="Zhou Y."/>
            <person name="Sheng Y."/>
            <person name="Liu T."/>
            <person name="Pan Y."/>
            <person name="Xia L."/>
            <person name="Li J."/>
            <person name="Zhao F."/>
            <person name="Cao W."/>
        </authorList>
    </citation>
    <scope>NUCLEOTIDE SEQUENCE</scope>
    <source>
        <strain evidence="2">Rmic-2018</strain>
        <tissue evidence="2">Larvae</tissue>
    </source>
</reference>
<evidence type="ECO:0000256" key="1">
    <source>
        <dbReference type="SAM" id="MobiDB-lite"/>
    </source>
</evidence>
<evidence type="ECO:0000313" key="2">
    <source>
        <dbReference type="EMBL" id="KAH8037191.1"/>
    </source>
</evidence>
<gene>
    <name evidence="2" type="ORF">HPB51_008898</name>
</gene>
<keyword evidence="3" id="KW-1185">Reference proteome</keyword>
<dbReference type="Proteomes" id="UP000821866">
    <property type="component" value="Chromosome 10"/>
</dbReference>
<feature type="compositionally biased region" description="Polar residues" evidence="1">
    <location>
        <begin position="250"/>
        <end position="260"/>
    </location>
</feature>
<comment type="caution">
    <text evidence="2">The sequence shown here is derived from an EMBL/GenBank/DDBJ whole genome shotgun (WGS) entry which is preliminary data.</text>
</comment>
<dbReference type="EMBL" id="JABSTU010000002">
    <property type="protein sequence ID" value="KAH8037191.1"/>
    <property type="molecule type" value="Genomic_DNA"/>
</dbReference>
<feature type="region of interest" description="Disordered" evidence="1">
    <location>
        <begin position="241"/>
        <end position="260"/>
    </location>
</feature>
<accession>A0A9J6ESJ3</accession>
<evidence type="ECO:0000313" key="3">
    <source>
        <dbReference type="Proteomes" id="UP000821866"/>
    </source>
</evidence>
<sequence length="260" mass="28248">MTASHALAQPQLQLRVHLEVLQEELLQPIQEGPCHQVVWVLLYLAEALKHHLVHLKYSHRASDSRGISQGILDGKQLLSGAPETSRRPSSKVKLFPPVRTRTTMWLPRVVETAGELKPGIFVTEGYLYSPTTKRRSSSGRWEILTSARTTATSRPKLVTMEPADSPDSGAPLRQIPPGFPDVVPGRQADKGPGADLDPVAIQEAIPGAILPPGLGTVPVMASLRRGSQPSHVPTRFVVASKRDLLGAHTTRPQSKPGTPR</sequence>
<organism evidence="2 3">
    <name type="scientific">Rhipicephalus microplus</name>
    <name type="common">Cattle tick</name>
    <name type="synonym">Boophilus microplus</name>
    <dbReference type="NCBI Taxonomy" id="6941"/>
    <lineage>
        <taxon>Eukaryota</taxon>
        <taxon>Metazoa</taxon>
        <taxon>Ecdysozoa</taxon>
        <taxon>Arthropoda</taxon>
        <taxon>Chelicerata</taxon>
        <taxon>Arachnida</taxon>
        <taxon>Acari</taxon>
        <taxon>Parasitiformes</taxon>
        <taxon>Ixodida</taxon>
        <taxon>Ixodoidea</taxon>
        <taxon>Ixodidae</taxon>
        <taxon>Rhipicephalinae</taxon>
        <taxon>Rhipicephalus</taxon>
        <taxon>Boophilus</taxon>
    </lineage>
</organism>
<proteinExistence type="predicted"/>
<dbReference type="AlphaFoldDB" id="A0A9J6ESJ3"/>